<name>A0A9D1SKS5_9FIRM</name>
<proteinExistence type="predicted"/>
<sequence length="98" mass="11551">MRKLNSNYRIKDKKKILLFKLAMDNGSFIYTDEDGIESLDTNPDKSSKDTVYTMVREFKKRTDIYATWQGNMLVNPSHICYAIPAMFYEVLEEDLRNL</sequence>
<accession>A0A9D1SKS5</accession>
<comment type="caution">
    <text evidence="1">The sequence shown here is derived from an EMBL/GenBank/DDBJ whole genome shotgun (WGS) entry which is preliminary data.</text>
</comment>
<evidence type="ECO:0000313" key="1">
    <source>
        <dbReference type="EMBL" id="HIU64114.1"/>
    </source>
</evidence>
<organism evidence="1 2">
    <name type="scientific">Candidatus Avacidaminococcus intestinavium</name>
    <dbReference type="NCBI Taxonomy" id="2840684"/>
    <lineage>
        <taxon>Bacteria</taxon>
        <taxon>Bacillati</taxon>
        <taxon>Bacillota</taxon>
        <taxon>Negativicutes</taxon>
        <taxon>Acidaminococcales</taxon>
        <taxon>Acidaminococcaceae</taxon>
        <taxon>Acidaminococcaceae incertae sedis</taxon>
        <taxon>Candidatus Avacidaminococcus</taxon>
    </lineage>
</organism>
<reference evidence="1" key="2">
    <citation type="journal article" date="2021" name="PeerJ">
        <title>Extensive microbial diversity within the chicken gut microbiome revealed by metagenomics and culture.</title>
        <authorList>
            <person name="Gilroy R."/>
            <person name="Ravi A."/>
            <person name="Getino M."/>
            <person name="Pursley I."/>
            <person name="Horton D.L."/>
            <person name="Alikhan N.F."/>
            <person name="Baker D."/>
            <person name="Gharbi K."/>
            <person name="Hall N."/>
            <person name="Watson M."/>
            <person name="Adriaenssens E.M."/>
            <person name="Foster-Nyarko E."/>
            <person name="Jarju S."/>
            <person name="Secka A."/>
            <person name="Antonio M."/>
            <person name="Oren A."/>
            <person name="Chaudhuri R.R."/>
            <person name="La Ragione R."/>
            <person name="Hildebrand F."/>
            <person name="Pallen M.J."/>
        </authorList>
    </citation>
    <scope>NUCLEOTIDE SEQUENCE</scope>
    <source>
        <strain evidence="1">CHK160-1198</strain>
    </source>
</reference>
<dbReference type="AlphaFoldDB" id="A0A9D1SKS5"/>
<gene>
    <name evidence="1" type="ORF">IAB06_03610</name>
</gene>
<protein>
    <submittedName>
        <fullName evidence="1">Uncharacterized protein</fullName>
    </submittedName>
</protein>
<dbReference type="EMBL" id="DVNI01000053">
    <property type="protein sequence ID" value="HIU64114.1"/>
    <property type="molecule type" value="Genomic_DNA"/>
</dbReference>
<reference evidence="1" key="1">
    <citation type="submission" date="2020-10" db="EMBL/GenBank/DDBJ databases">
        <authorList>
            <person name="Gilroy R."/>
        </authorList>
    </citation>
    <scope>NUCLEOTIDE SEQUENCE</scope>
    <source>
        <strain evidence="1">CHK160-1198</strain>
    </source>
</reference>
<dbReference type="Proteomes" id="UP000824099">
    <property type="component" value="Unassembled WGS sequence"/>
</dbReference>
<evidence type="ECO:0000313" key="2">
    <source>
        <dbReference type="Proteomes" id="UP000824099"/>
    </source>
</evidence>